<protein>
    <submittedName>
        <fullName evidence="1">Uncharacterized protein</fullName>
    </submittedName>
</protein>
<organism evidence="1 2">
    <name type="scientific">Rothia kristinae</name>
    <dbReference type="NCBI Taxonomy" id="37923"/>
    <lineage>
        <taxon>Bacteria</taxon>
        <taxon>Bacillati</taxon>
        <taxon>Actinomycetota</taxon>
        <taxon>Actinomycetes</taxon>
        <taxon>Micrococcales</taxon>
        <taxon>Micrococcaceae</taxon>
        <taxon>Rothia</taxon>
    </lineage>
</organism>
<proteinExistence type="predicted"/>
<evidence type="ECO:0000313" key="2">
    <source>
        <dbReference type="Proteomes" id="UP000092021"/>
    </source>
</evidence>
<dbReference type="Proteomes" id="UP000092021">
    <property type="component" value="Unassembled WGS sequence"/>
</dbReference>
<reference evidence="1 2" key="1">
    <citation type="submission" date="2016-04" db="EMBL/GenBank/DDBJ databases">
        <title>Identification of putative biosynthetic pathways for the production of bioactive secondary metabolites by the marine actinomycete Kocuria kristinae RUTW2-3.</title>
        <authorList>
            <person name="Waterworth S.C."/>
            <person name="Walmsley T.A."/>
            <person name="Matongo T."/>
            <person name="Davies-Coleman M.T."/>
            <person name="Dorrington R.A."/>
        </authorList>
    </citation>
    <scope>NUCLEOTIDE SEQUENCE [LARGE SCALE GENOMIC DNA]</scope>
    <source>
        <strain evidence="1 2">RUTW4-5</strain>
    </source>
</reference>
<evidence type="ECO:0000313" key="1">
    <source>
        <dbReference type="EMBL" id="OAX61479.1"/>
    </source>
</evidence>
<comment type="caution">
    <text evidence="1">The sequence shown here is derived from an EMBL/GenBank/DDBJ whole genome shotgun (WGS) entry which is preliminary data.</text>
</comment>
<name>A0A657IVC8_9MICC</name>
<dbReference type="EMBL" id="LWGZ01000447">
    <property type="protein sequence ID" value="OAX61479.1"/>
    <property type="molecule type" value="Genomic_DNA"/>
</dbReference>
<accession>A0A657IVC8</accession>
<gene>
    <name evidence="1" type="ORF">A5N15_05230</name>
</gene>
<sequence>MAQRAHRDLDAMVELFKSAERFAEQQTGAGVEQFLDYLDSQDLPMDTLAPVGGPSAAVSLLTPGLRGRARMARRDRFRRAGRVWPNLTVRGGLLAAPQLADAVFLGPEQAARVTHGDAGARDPGG</sequence>
<dbReference type="AlphaFoldDB" id="A0A657IVC8"/>